<reference evidence="3" key="1">
    <citation type="submission" date="2022-04" db="EMBL/GenBank/DDBJ databases">
        <title>Hymenobacter sp. isolated from the air.</title>
        <authorList>
            <person name="Won M."/>
            <person name="Lee C.-M."/>
            <person name="Woen H.-Y."/>
            <person name="Kwon S.-W."/>
        </authorList>
    </citation>
    <scope>NUCLEOTIDE SEQUENCE</scope>
    <source>
        <strain evidence="3">5116S-3</strain>
    </source>
</reference>
<dbReference type="SMART" id="SM00042">
    <property type="entry name" value="CUB"/>
    <property type="match status" value="1"/>
</dbReference>
<name>A0A8T9Q9I9_9BACT</name>
<dbReference type="CDD" id="cd00041">
    <property type="entry name" value="CUB"/>
    <property type="match status" value="1"/>
</dbReference>
<dbReference type="KEGG" id="hcu:MUN79_00235"/>
<dbReference type="AlphaFoldDB" id="A0A8T9Q9I9"/>
<dbReference type="InterPro" id="IPR035914">
    <property type="entry name" value="Sperma_CUB_dom_sf"/>
</dbReference>
<proteinExistence type="predicted"/>
<evidence type="ECO:0000256" key="1">
    <source>
        <dbReference type="ARBA" id="ARBA00023157"/>
    </source>
</evidence>
<keyword evidence="4" id="KW-1185">Reference proteome</keyword>
<dbReference type="InterPro" id="IPR000859">
    <property type="entry name" value="CUB_dom"/>
</dbReference>
<evidence type="ECO:0000259" key="2">
    <source>
        <dbReference type="PROSITE" id="PS01180"/>
    </source>
</evidence>
<accession>A0A8T9Q9I9</accession>
<protein>
    <recommendedName>
        <fullName evidence="2">CUB domain-containing protein</fullName>
    </recommendedName>
</protein>
<dbReference type="Gene3D" id="2.60.40.10">
    <property type="entry name" value="Immunoglobulins"/>
    <property type="match status" value="2"/>
</dbReference>
<organism evidence="3 4">
    <name type="scientific">Hymenobacter cellulosilyticus</name>
    <dbReference type="NCBI Taxonomy" id="2932248"/>
    <lineage>
        <taxon>Bacteria</taxon>
        <taxon>Pseudomonadati</taxon>
        <taxon>Bacteroidota</taxon>
        <taxon>Cytophagia</taxon>
        <taxon>Cytophagales</taxon>
        <taxon>Hymenobacteraceae</taxon>
        <taxon>Hymenobacter</taxon>
    </lineage>
</organism>
<gene>
    <name evidence="3" type="ORF">MUN79_00235</name>
</gene>
<dbReference type="Gene3D" id="2.60.120.290">
    <property type="entry name" value="Spermadhesin, CUB domain"/>
    <property type="match status" value="1"/>
</dbReference>
<dbReference type="Pfam" id="PF00431">
    <property type="entry name" value="CUB"/>
    <property type="match status" value="1"/>
</dbReference>
<dbReference type="InterPro" id="IPR013783">
    <property type="entry name" value="Ig-like_fold"/>
</dbReference>
<feature type="domain" description="CUB" evidence="2">
    <location>
        <begin position="12"/>
        <end position="117"/>
    </location>
</feature>
<dbReference type="EMBL" id="CP095046">
    <property type="protein sequence ID" value="UOQ72480.1"/>
    <property type="molecule type" value="Genomic_DNA"/>
</dbReference>
<evidence type="ECO:0000313" key="4">
    <source>
        <dbReference type="Proteomes" id="UP000831796"/>
    </source>
</evidence>
<dbReference type="InterPro" id="IPR011635">
    <property type="entry name" value="CARDB"/>
</dbReference>
<dbReference type="PROSITE" id="PS01180">
    <property type="entry name" value="CUB"/>
    <property type="match status" value="1"/>
</dbReference>
<keyword evidence="1" id="KW-1015">Disulfide bond</keyword>
<dbReference type="SUPFAM" id="SSF49854">
    <property type="entry name" value="Spermadhesin, CUB domain"/>
    <property type="match status" value="1"/>
</dbReference>
<dbReference type="RefSeq" id="WP_244675864.1">
    <property type="nucleotide sequence ID" value="NZ_CP095046.1"/>
</dbReference>
<dbReference type="Proteomes" id="UP000831796">
    <property type="component" value="Chromosome"/>
</dbReference>
<dbReference type="Pfam" id="PF07705">
    <property type="entry name" value="CARDB"/>
    <property type="match status" value="2"/>
</dbReference>
<sequence length="430" mass="43899">MPTTGTTALTTCSGTLYDNGGAGGSYSANADGTVTITPATTGSKVKLQFNTFSVGYYDRLTVYDGASTSAPVIGTYYDYYSPGTVYGTSSSGALTVRFATDYYATGYSGFSADISCVTSVPQPDLAIQGASVSPVSAVPGNTLSLYSSIYNLSGTTATSSNIGYYLSADASLDAADVLLGNSTGGSLSVGGYGSRTSYVQLPANTTAGAYYVLFVADYQNAVNESNETNNVSSVYLNVVPPSVDLIIQQAGVSPTSTAPGNVINMSCTITNQGNATATYSSVGYYLSANTTLDANDQLLSSTYGGTLTPNYANYRSATTNVPPGLAPGTYYVLFAADYQGLVTESNETNNVAAVTLTVAAPSIDLIVSQANLSTYTMSAGTTISAGATVYNQGNTTSPSSNLGYYLSTDASFSSNDVLLTSSTGGALSPV</sequence>
<evidence type="ECO:0000313" key="3">
    <source>
        <dbReference type="EMBL" id="UOQ72480.1"/>
    </source>
</evidence>